<dbReference type="Proteomes" id="UP000625711">
    <property type="component" value="Unassembled WGS sequence"/>
</dbReference>
<dbReference type="PROSITE" id="PS50157">
    <property type="entry name" value="ZINC_FINGER_C2H2_2"/>
    <property type="match status" value="2"/>
</dbReference>
<name>A0A834I1R7_RHYFE</name>
<feature type="domain" description="C2H2-type" evidence="2">
    <location>
        <begin position="43"/>
        <end position="75"/>
    </location>
</feature>
<evidence type="ECO:0000256" key="1">
    <source>
        <dbReference type="PROSITE-ProRule" id="PRU00042"/>
    </source>
</evidence>
<dbReference type="GO" id="GO:0008270">
    <property type="term" value="F:zinc ion binding"/>
    <property type="evidence" value="ECO:0007669"/>
    <property type="project" value="UniProtKB-KW"/>
</dbReference>
<dbReference type="Pfam" id="PF00096">
    <property type="entry name" value="zf-C2H2"/>
    <property type="match status" value="1"/>
</dbReference>
<dbReference type="SUPFAM" id="SSF57667">
    <property type="entry name" value="beta-beta-alpha zinc fingers"/>
    <property type="match status" value="1"/>
</dbReference>
<accession>A0A834I1R7</accession>
<keyword evidence="1" id="KW-0862">Zinc</keyword>
<keyword evidence="4" id="KW-1185">Reference proteome</keyword>
<dbReference type="EMBL" id="JAACXV010013785">
    <property type="protein sequence ID" value="KAF7272334.1"/>
    <property type="molecule type" value="Genomic_DNA"/>
</dbReference>
<dbReference type="InterPro" id="IPR013087">
    <property type="entry name" value="Znf_C2H2_type"/>
</dbReference>
<reference evidence="3" key="1">
    <citation type="submission" date="2020-08" db="EMBL/GenBank/DDBJ databases">
        <title>Genome sequencing and assembly of the red palm weevil Rhynchophorus ferrugineus.</title>
        <authorList>
            <person name="Dias G.B."/>
            <person name="Bergman C.M."/>
            <person name="Manee M."/>
        </authorList>
    </citation>
    <scope>NUCLEOTIDE SEQUENCE</scope>
    <source>
        <strain evidence="3">AA-2017</strain>
        <tissue evidence="3">Whole larva</tissue>
    </source>
</reference>
<comment type="caution">
    <text evidence="3">The sequence shown here is derived from an EMBL/GenBank/DDBJ whole genome shotgun (WGS) entry which is preliminary data.</text>
</comment>
<dbReference type="InterPro" id="IPR036236">
    <property type="entry name" value="Znf_C2H2_sf"/>
</dbReference>
<dbReference type="OrthoDB" id="3437960at2759"/>
<keyword evidence="1" id="KW-0479">Metal-binding</keyword>
<evidence type="ECO:0000259" key="2">
    <source>
        <dbReference type="PROSITE" id="PS50157"/>
    </source>
</evidence>
<proteinExistence type="predicted"/>
<dbReference type="AlphaFoldDB" id="A0A834I1R7"/>
<dbReference type="Gene3D" id="3.30.160.60">
    <property type="entry name" value="Classic Zinc Finger"/>
    <property type="match status" value="1"/>
</dbReference>
<organism evidence="3 4">
    <name type="scientific">Rhynchophorus ferrugineus</name>
    <name type="common">Red palm weevil</name>
    <name type="synonym">Curculio ferrugineus</name>
    <dbReference type="NCBI Taxonomy" id="354439"/>
    <lineage>
        <taxon>Eukaryota</taxon>
        <taxon>Metazoa</taxon>
        <taxon>Ecdysozoa</taxon>
        <taxon>Arthropoda</taxon>
        <taxon>Hexapoda</taxon>
        <taxon>Insecta</taxon>
        <taxon>Pterygota</taxon>
        <taxon>Neoptera</taxon>
        <taxon>Endopterygota</taxon>
        <taxon>Coleoptera</taxon>
        <taxon>Polyphaga</taxon>
        <taxon>Cucujiformia</taxon>
        <taxon>Curculionidae</taxon>
        <taxon>Dryophthorinae</taxon>
        <taxon>Rhynchophorus</taxon>
    </lineage>
</organism>
<evidence type="ECO:0000313" key="3">
    <source>
        <dbReference type="EMBL" id="KAF7272334.1"/>
    </source>
</evidence>
<protein>
    <recommendedName>
        <fullName evidence="2">C2H2-type domain-containing protein</fullName>
    </recommendedName>
</protein>
<sequence length="99" mass="12079">MYINTFFILGYNDNECDMCGRIYLRKSSLRRHQRMECGVEPQYQCPSCYRKFKHEHHLEQHCNAKIKCTEDKFKPKYIRGVRPHVVQIQTKYGEIRPFY</sequence>
<keyword evidence="1" id="KW-0863">Zinc-finger</keyword>
<evidence type="ECO:0000313" key="4">
    <source>
        <dbReference type="Proteomes" id="UP000625711"/>
    </source>
</evidence>
<feature type="domain" description="C2H2-type" evidence="2">
    <location>
        <begin position="14"/>
        <end position="41"/>
    </location>
</feature>
<gene>
    <name evidence="3" type="ORF">GWI33_014883</name>
</gene>